<accession>A0A3B0X394</accession>
<gene>
    <name evidence="2" type="ORF">MNBD_GAMMA05-1405</name>
</gene>
<evidence type="ECO:0000313" key="2">
    <source>
        <dbReference type="EMBL" id="VAW50384.1"/>
    </source>
</evidence>
<dbReference type="InterPro" id="IPR002075">
    <property type="entry name" value="NTF2_dom"/>
</dbReference>
<name>A0A3B0X394_9ZZZZ</name>
<proteinExistence type="predicted"/>
<dbReference type="Gene3D" id="3.10.450.50">
    <property type="match status" value="1"/>
</dbReference>
<dbReference type="EMBL" id="UOFE01000002">
    <property type="protein sequence ID" value="VAW50384.1"/>
    <property type="molecule type" value="Genomic_DNA"/>
</dbReference>
<dbReference type="Pfam" id="PF02136">
    <property type="entry name" value="NTF2"/>
    <property type="match status" value="1"/>
</dbReference>
<dbReference type="AlphaFoldDB" id="A0A3B0X394"/>
<feature type="domain" description="Nuclear transport factor 2" evidence="1">
    <location>
        <begin position="5"/>
        <end position="49"/>
    </location>
</feature>
<protein>
    <recommendedName>
        <fullName evidence="1">Nuclear transport factor 2 domain-containing protein</fullName>
    </recommendedName>
</protein>
<dbReference type="InterPro" id="IPR032710">
    <property type="entry name" value="NTF2-like_dom_sf"/>
</dbReference>
<dbReference type="SUPFAM" id="SSF54427">
    <property type="entry name" value="NTF2-like"/>
    <property type="match status" value="1"/>
</dbReference>
<sequence length="63" mass="7219">MKKTIFVKNLYNAVDNKSVQDLSDFLSDNVCFRIANHAPINGKEAVLKANQIFFQHHQHVASY</sequence>
<evidence type="ECO:0000259" key="1">
    <source>
        <dbReference type="Pfam" id="PF02136"/>
    </source>
</evidence>
<organism evidence="2">
    <name type="scientific">hydrothermal vent metagenome</name>
    <dbReference type="NCBI Taxonomy" id="652676"/>
    <lineage>
        <taxon>unclassified sequences</taxon>
        <taxon>metagenomes</taxon>
        <taxon>ecological metagenomes</taxon>
    </lineage>
</organism>
<reference evidence="2" key="1">
    <citation type="submission" date="2018-06" db="EMBL/GenBank/DDBJ databases">
        <authorList>
            <person name="Zhirakovskaya E."/>
        </authorList>
    </citation>
    <scope>NUCLEOTIDE SEQUENCE</scope>
</reference>